<dbReference type="RefSeq" id="WP_088569859.1">
    <property type="nucleotide sequence ID" value="NZ_FYEK01000002.1"/>
</dbReference>
<gene>
    <name evidence="3" type="ORF">SAMN02746019_00030050</name>
</gene>
<dbReference type="OrthoDB" id="263516at2"/>
<keyword evidence="4" id="KW-1185">Reference proteome</keyword>
<evidence type="ECO:0000256" key="2">
    <source>
        <dbReference type="SAM" id="SignalP"/>
    </source>
</evidence>
<organism evidence="3 4">
    <name type="scientific">Thermoflexus hugenholtzii JAD2</name>
    <dbReference type="NCBI Taxonomy" id="877466"/>
    <lineage>
        <taxon>Bacteria</taxon>
        <taxon>Bacillati</taxon>
        <taxon>Chloroflexota</taxon>
        <taxon>Thermoflexia</taxon>
        <taxon>Thermoflexales</taxon>
        <taxon>Thermoflexaceae</taxon>
        <taxon>Thermoflexus</taxon>
    </lineage>
</organism>
<sequence>MRKLGIALLILLSLACSAGAVALTWTAAQRMAQPTRPTAAPLPPSSTRVETPAPPPSSTRVETPAPPPSTAAAPLTATPAASVFDTIARTVEEIRGLRATGPYTRSLMTPAELRAYQERKFEKDYTLEEARQDTLTLAAFDLLPRDFPLRDFLLELYTEQIAGFYDPDTKQFFVISEQGQPGILERVTFAHEYTHLLQDQHFDLVAMGFTDDESKRPKDVDDDAMLARRALVEGDATLTQLFYLNRLPAAEQREWLRAVQRQPSEVFDRAPRVIREELTFPYEAGFAFVQALYERGGWEAIDAAFRDPPASTEQILHPEKFWSREAPIRVTLPPLTDTLGSGWQMIDENVLGEFYLRVVLEERLDRSRAEEAAAGWGGDRYAVYWNEAAGQDFLVLEVVWDSEDEAREFVEAYRDYATARYGRGPVRESPGQALWAGTDVLWLEWNGTRTRILRGPTEELIRRVRAQFR</sequence>
<accession>A0A212PS04</accession>
<evidence type="ECO:0000256" key="1">
    <source>
        <dbReference type="SAM" id="MobiDB-lite"/>
    </source>
</evidence>
<evidence type="ECO:0000313" key="3">
    <source>
        <dbReference type="EMBL" id="SNB49701.1"/>
    </source>
</evidence>
<name>A0A212PS04_9CHLR</name>
<dbReference type="AlphaFoldDB" id="A0A212PS04"/>
<dbReference type="Proteomes" id="UP000197025">
    <property type="component" value="Unassembled WGS sequence"/>
</dbReference>
<dbReference type="EMBL" id="FYEK01000002">
    <property type="protein sequence ID" value="SNB49701.1"/>
    <property type="molecule type" value="Genomic_DNA"/>
</dbReference>
<dbReference type="InParanoid" id="A0A212PS04"/>
<feature type="chain" id="PRO_5013166030" evidence="2">
    <location>
        <begin position="23"/>
        <end position="469"/>
    </location>
</feature>
<proteinExistence type="predicted"/>
<reference evidence="4" key="1">
    <citation type="submission" date="2017-06" db="EMBL/GenBank/DDBJ databases">
        <authorList>
            <person name="Varghese N."/>
            <person name="Submissions S."/>
        </authorList>
    </citation>
    <scope>NUCLEOTIDE SEQUENCE [LARGE SCALE GENOMIC DNA]</scope>
    <source>
        <strain evidence="4">JAD2</strain>
    </source>
</reference>
<evidence type="ECO:0000313" key="4">
    <source>
        <dbReference type="Proteomes" id="UP000197025"/>
    </source>
</evidence>
<feature type="region of interest" description="Disordered" evidence="1">
    <location>
        <begin position="34"/>
        <end position="76"/>
    </location>
</feature>
<keyword evidence="2" id="KW-0732">Signal</keyword>
<dbReference type="PROSITE" id="PS51257">
    <property type="entry name" value="PROKAR_LIPOPROTEIN"/>
    <property type="match status" value="1"/>
</dbReference>
<feature type="signal peptide" evidence="2">
    <location>
        <begin position="1"/>
        <end position="22"/>
    </location>
</feature>
<protein>
    <submittedName>
        <fullName evidence="3">Uncharacterized protein</fullName>
    </submittedName>
</protein>